<protein>
    <submittedName>
        <fullName evidence="13">Insulinase family protein</fullName>
    </submittedName>
</protein>
<dbReference type="Pfam" id="PF00675">
    <property type="entry name" value="Peptidase_M16"/>
    <property type="match status" value="1"/>
</dbReference>
<dbReference type="InterPro" id="IPR007863">
    <property type="entry name" value="Peptidase_M16_C"/>
</dbReference>
<keyword evidence="7" id="KW-0482">Metalloprotease</keyword>
<evidence type="ECO:0000256" key="5">
    <source>
        <dbReference type="ARBA" id="ARBA00022801"/>
    </source>
</evidence>
<reference evidence="13 14" key="1">
    <citation type="submission" date="2019-04" db="EMBL/GenBank/DDBJ databases">
        <title>Sphingobacterium olei sp. nov., isolated from oil-contaminated soil.</title>
        <authorList>
            <person name="Liu B."/>
        </authorList>
    </citation>
    <scope>NUCLEOTIDE SEQUENCE [LARGE SCALE GENOMIC DNA]</scope>
    <source>
        <strain evidence="13 14">Y3L14</strain>
    </source>
</reference>
<feature type="signal peptide" evidence="10">
    <location>
        <begin position="1"/>
        <end position="25"/>
    </location>
</feature>
<feature type="domain" description="Peptidase M16 C-terminal" evidence="12">
    <location>
        <begin position="755"/>
        <end position="888"/>
    </location>
</feature>
<dbReference type="OrthoDB" id="9811314at2"/>
<dbReference type="Proteomes" id="UP000309872">
    <property type="component" value="Unassembled WGS sequence"/>
</dbReference>
<dbReference type="InterPro" id="IPR011765">
    <property type="entry name" value="Pept_M16_N"/>
</dbReference>
<dbReference type="EMBL" id="SUKA01000003">
    <property type="protein sequence ID" value="TJY66076.1"/>
    <property type="molecule type" value="Genomic_DNA"/>
</dbReference>
<evidence type="ECO:0000259" key="11">
    <source>
        <dbReference type="Pfam" id="PF00675"/>
    </source>
</evidence>
<evidence type="ECO:0000256" key="10">
    <source>
        <dbReference type="SAM" id="SignalP"/>
    </source>
</evidence>
<evidence type="ECO:0000256" key="7">
    <source>
        <dbReference type="ARBA" id="ARBA00023049"/>
    </source>
</evidence>
<evidence type="ECO:0000256" key="1">
    <source>
        <dbReference type="ARBA" id="ARBA00001947"/>
    </source>
</evidence>
<dbReference type="InterPro" id="IPR050626">
    <property type="entry name" value="Peptidase_M16"/>
</dbReference>
<feature type="coiled-coil region" evidence="9">
    <location>
        <begin position="651"/>
        <end position="685"/>
    </location>
</feature>
<dbReference type="InterPro" id="IPR011249">
    <property type="entry name" value="Metalloenz_LuxS/M16"/>
</dbReference>
<dbReference type="PANTHER" id="PTHR43690">
    <property type="entry name" value="NARDILYSIN"/>
    <property type="match status" value="1"/>
</dbReference>
<evidence type="ECO:0000256" key="4">
    <source>
        <dbReference type="ARBA" id="ARBA00022723"/>
    </source>
</evidence>
<feature type="domain" description="Peptidase M16 C-terminal" evidence="12">
    <location>
        <begin position="266"/>
        <end position="437"/>
    </location>
</feature>
<comment type="cofactor">
    <cofactor evidence="1">
        <name>Zn(2+)</name>
        <dbReference type="ChEBI" id="CHEBI:29105"/>
    </cofactor>
</comment>
<evidence type="ECO:0000256" key="6">
    <source>
        <dbReference type="ARBA" id="ARBA00022833"/>
    </source>
</evidence>
<dbReference type="GO" id="GO:0004222">
    <property type="term" value="F:metalloendopeptidase activity"/>
    <property type="evidence" value="ECO:0007669"/>
    <property type="project" value="InterPro"/>
</dbReference>
<comment type="caution">
    <text evidence="13">The sequence shown here is derived from an EMBL/GenBank/DDBJ whole genome shotgun (WGS) entry which is preliminary data.</text>
</comment>
<dbReference type="PANTHER" id="PTHR43690:SF17">
    <property type="entry name" value="PROTEIN YHJJ"/>
    <property type="match status" value="1"/>
</dbReference>
<dbReference type="InterPro" id="IPR001431">
    <property type="entry name" value="Pept_M16_Zn_BS"/>
</dbReference>
<evidence type="ECO:0000256" key="9">
    <source>
        <dbReference type="SAM" id="Coils"/>
    </source>
</evidence>
<feature type="chain" id="PRO_5020594367" evidence="10">
    <location>
        <begin position="26"/>
        <end position="982"/>
    </location>
</feature>
<keyword evidence="6" id="KW-0862">Zinc</keyword>
<keyword evidence="4" id="KW-0479">Metal-binding</keyword>
<evidence type="ECO:0000313" key="13">
    <source>
        <dbReference type="EMBL" id="TJY66076.1"/>
    </source>
</evidence>
<dbReference type="GO" id="GO:0006508">
    <property type="term" value="P:proteolysis"/>
    <property type="evidence" value="ECO:0007669"/>
    <property type="project" value="UniProtKB-KW"/>
</dbReference>
<dbReference type="SUPFAM" id="SSF63411">
    <property type="entry name" value="LuxS/MPP-like metallohydrolase"/>
    <property type="match status" value="4"/>
</dbReference>
<evidence type="ECO:0000256" key="3">
    <source>
        <dbReference type="ARBA" id="ARBA00022670"/>
    </source>
</evidence>
<evidence type="ECO:0000259" key="12">
    <source>
        <dbReference type="Pfam" id="PF05193"/>
    </source>
</evidence>
<keyword evidence="3" id="KW-0645">Protease</keyword>
<feature type="domain" description="Peptidase M16 N-terminal" evidence="11">
    <location>
        <begin position="63"/>
        <end position="108"/>
    </location>
</feature>
<dbReference type="PROSITE" id="PS00143">
    <property type="entry name" value="INSULINASE"/>
    <property type="match status" value="1"/>
</dbReference>
<dbReference type="AlphaFoldDB" id="A0A4U0H3G9"/>
<evidence type="ECO:0000256" key="8">
    <source>
        <dbReference type="RuleBase" id="RU004447"/>
    </source>
</evidence>
<evidence type="ECO:0000313" key="14">
    <source>
        <dbReference type="Proteomes" id="UP000309872"/>
    </source>
</evidence>
<keyword evidence="5" id="KW-0378">Hydrolase</keyword>
<gene>
    <name evidence="13" type="ORF">FAZ19_11550</name>
</gene>
<sequence>MNIKRHFFRISILFIGLSFIQSSQAQEKHSWKEAEAAGYSYRYVSNDPMATRFYTLKNGFTVVLTENKNEPRITAQIAVRAGSNNDPATHTGLAHYLEHLLFKGTDKFGTSDWKSEKVLLDQIEELYEVYTTETDVEKRKSLYKEIDRLSVEASKYSVANEYDKLMSAIGSQGTNAHTWFNETIYKEDIPSSSVDKFLMIQAERFRYPVFRLFHTELETVYEEKNISLDNDGNRAYEALLKHLFPKTNYGQQTTLGTVEHLKNPSLKVIRSFYDTYYVANNMAIVLAGDFSSDEMIKKIDKHFGSFKTGTAVADSKVAEEPIQRAVVLDVAGPSAQYMLMGYRIGKSNSRDALLADVVASLLNNGKAGLIDLNLSQKQLVLAAGANISQQKDYGVFTLYGYPKQGQTLEEVRSLLLSQIDLLKKGEFDTELINAIRANSTLSFLQSLDNNTARTESLATDFIRTKSLGWDQEVAYLDALSKITKTEIVEFANAFFKDNYIVVNKNQGMTDDIAKVEKPPITPVHTNADKQSSYLNEIASMPSLPVSPEWLDYKRDIQKGKAGNAAVLYVQNKDNQLFRQTFLFDMGSWNHQLLPLAGNYISYLGTDKLTGAQVQEAFYKLACDYSINIGSEETRITLTGLQENYGKAMVLLTDLLKNCKVDESALENLKRDVLQQRQNNKTNKRNIMQGLMNYAAYGAKNPFNDQLSTEAIIAIKGDELVTLLHGLMDYEHQVIAYSPLALKEYSKALSQYHQSPKSYTNIPAKRTYTRSEQSVNTVLFANYDMVQADISWYRKGNNYQSEKEASIALFNNYFGGGMGSIVFQNLREAKGLAYTTYATYSIPAKKEDPFSVSAFIGTQSDKISDAVLGMNSLLNTLPRSEKAFDTAKKSFLSNIETQRIKKDGIIFSYLQNQKKGINHDRRKGWYDQVKTMQFADIENVHQTELANKPYTYCIVASEKNVTEEQLQNIGTLTKLSLEEIFGY</sequence>
<evidence type="ECO:0000256" key="2">
    <source>
        <dbReference type="ARBA" id="ARBA00007261"/>
    </source>
</evidence>
<organism evidence="13 14">
    <name type="scientific">Sphingobacterium alkalisoli</name>
    <dbReference type="NCBI Taxonomy" id="1874115"/>
    <lineage>
        <taxon>Bacteria</taxon>
        <taxon>Pseudomonadati</taxon>
        <taxon>Bacteroidota</taxon>
        <taxon>Sphingobacteriia</taxon>
        <taxon>Sphingobacteriales</taxon>
        <taxon>Sphingobacteriaceae</taxon>
        <taxon>Sphingobacterium</taxon>
    </lineage>
</organism>
<proteinExistence type="inferred from homology"/>
<accession>A0A4U0H3G9</accession>
<name>A0A4U0H3G9_9SPHI</name>
<dbReference type="Pfam" id="PF05193">
    <property type="entry name" value="Peptidase_M16_C"/>
    <property type="match status" value="2"/>
</dbReference>
<dbReference type="Gene3D" id="3.30.830.10">
    <property type="entry name" value="Metalloenzyme, LuxS/M16 peptidase-like"/>
    <property type="match status" value="4"/>
</dbReference>
<keyword evidence="10" id="KW-0732">Signal</keyword>
<keyword evidence="9" id="KW-0175">Coiled coil</keyword>
<keyword evidence="14" id="KW-1185">Reference proteome</keyword>
<dbReference type="GO" id="GO:0046872">
    <property type="term" value="F:metal ion binding"/>
    <property type="evidence" value="ECO:0007669"/>
    <property type="project" value="UniProtKB-KW"/>
</dbReference>
<comment type="similarity">
    <text evidence="2 8">Belongs to the peptidase M16 family.</text>
</comment>